<dbReference type="VEuPathDB" id="CryptoDB:Cvel_3031"/>
<dbReference type="SUPFAM" id="SSF49599">
    <property type="entry name" value="TRAF domain-like"/>
    <property type="match status" value="1"/>
</dbReference>
<organism evidence="7">
    <name type="scientific">Chromera velia CCMP2878</name>
    <dbReference type="NCBI Taxonomy" id="1169474"/>
    <lineage>
        <taxon>Eukaryota</taxon>
        <taxon>Sar</taxon>
        <taxon>Alveolata</taxon>
        <taxon>Colpodellida</taxon>
        <taxon>Chromeraceae</taxon>
        <taxon>Chromera</taxon>
    </lineage>
</organism>
<evidence type="ECO:0000256" key="1">
    <source>
        <dbReference type="ARBA" id="ARBA00022723"/>
    </source>
</evidence>
<dbReference type="InterPro" id="IPR017907">
    <property type="entry name" value="Znf_RING_CS"/>
</dbReference>
<evidence type="ECO:0000256" key="2">
    <source>
        <dbReference type="ARBA" id="ARBA00022771"/>
    </source>
</evidence>
<dbReference type="GO" id="GO:0043122">
    <property type="term" value="P:regulation of canonical NF-kappaB signal transduction"/>
    <property type="evidence" value="ECO:0007669"/>
    <property type="project" value="TreeGrafter"/>
</dbReference>
<name>A0A0K6S6H0_9ALVE</name>
<feature type="zinc finger region" description="TRAF-type" evidence="4">
    <location>
        <begin position="160"/>
        <end position="210"/>
    </location>
</feature>
<dbReference type="PROSITE" id="PS00518">
    <property type="entry name" value="ZF_RING_1"/>
    <property type="match status" value="1"/>
</dbReference>
<keyword evidence="2 4" id="KW-0863">Zinc-finger</keyword>
<dbReference type="Gene3D" id="3.30.40.10">
    <property type="entry name" value="Zinc/RING finger domain, C3HC4 (zinc finger)"/>
    <property type="match status" value="4"/>
</dbReference>
<feature type="domain" description="RING-type" evidence="5">
    <location>
        <begin position="28"/>
        <end position="62"/>
    </location>
</feature>
<keyword evidence="3 4" id="KW-0862">Zinc</keyword>
<dbReference type="InterPro" id="IPR018957">
    <property type="entry name" value="Znf_C3HC4_RING-type"/>
</dbReference>
<accession>A0A0K6S6H0</accession>
<evidence type="ECO:0000256" key="3">
    <source>
        <dbReference type="ARBA" id="ARBA00022833"/>
    </source>
</evidence>
<dbReference type="PANTHER" id="PTHR10131:SF94">
    <property type="entry name" value="TNF RECEPTOR-ASSOCIATED FACTOR 4"/>
    <property type="match status" value="1"/>
</dbReference>
<evidence type="ECO:0000259" key="5">
    <source>
        <dbReference type="PROSITE" id="PS50089"/>
    </source>
</evidence>
<evidence type="ECO:0008006" key="8">
    <source>
        <dbReference type="Google" id="ProtNLM"/>
    </source>
</evidence>
<dbReference type="EMBL" id="CDMZ01000243">
    <property type="protein sequence ID" value="CUC09123.1"/>
    <property type="molecule type" value="Genomic_DNA"/>
</dbReference>
<dbReference type="Pfam" id="PF02176">
    <property type="entry name" value="zf-TRAF"/>
    <property type="match status" value="2"/>
</dbReference>
<feature type="domain" description="TRAF-type" evidence="6">
    <location>
        <begin position="160"/>
        <end position="210"/>
    </location>
</feature>
<dbReference type="Pfam" id="PF00097">
    <property type="entry name" value="zf-C3HC4"/>
    <property type="match status" value="1"/>
</dbReference>
<evidence type="ECO:0000256" key="4">
    <source>
        <dbReference type="PROSITE-ProRule" id="PRU00207"/>
    </source>
</evidence>
<sequence length="398" mass="44673">MASGRVSIPASLIDPKCTLAKLAADGVCSVCLNLAREPRETNCEHVFCRPCISRCSHCPNCRTYVTELKHPNRTLRGVLETVTVKCKHREEGCKERVAAKDMEKHLQNDCLMEETVCRFQGCGVQMKRGKLASHERNCLHRTLPCERCNLPIAFNGKRQHNMVCPKMPVKCPKKCNAEILRSRVQEHLDTQCPEETVKCFVPGCDVELKRKLMGAHQERRVEEHRRLFARYQQEPEVLNVCVELPDFERKAFSAEDGSEFNSSSFVFQASPAKGSRFFLRVCPKEEDSDEGGAWVSLCKKGHFRGKLSWSLTIDNYEEGETESVTHDFSKSEVNDGPGHWFDLEELVSAALETKDRVLKIHLRIASVHSGTRFVHVNGYGPAVNGGGAGLGVGAARPY</sequence>
<dbReference type="AlphaFoldDB" id="A0A0K6S6H0"/>
<reference evidence="7" key="1">
    <citation type="submission" date="2014-11" db="EMBL/GenBank/DDBJ databases">
        <title>Molecular phylogeny of cliff fern family Woodsiaceae with morphological implications.</title>
        <authorList>
            <person name="Shao Y.-Z."/>
            <person name="Wei R."/>
            <person name="Zhang X.-C."/>
        </authorList>
    </citation>
    <scope>NUCLEOTIDE SEQUENCE</scope>
</reference>
<dbReference type="SMART" id="SM00184">
    <property type="entry name" value="RING"/>
    <property type="match status" value="1"/>
</dbReference>
<dbReference type="PhylomeDB" id="A0A0K6S6H0"/>
<dbReference type="InterPro" id="IPR001293">
    <property type="entry name" value="Znf_TRAF"/>
</dbReference>
<dbReference type="InterPro" id="IPR013083">
    <property type="entry name" value="Znf_RING/FYVE/PHD"/>
</dbReference>
<dbReference type="InterPro" id="IPR001841">
    <property type="entry name" value="Znf_RING"/>
</dbReference>
<dbReference type="SUPFAM" id="SSF57850">
    <property type="entry name" value="RING/U-box"/>
    <property type="match status" value="1"/>
</dbReference>
<feature type="domain" description="TRAF-type" evidence="6">
    <location>
        <begin position="70"/>
        <end position="131"/>
    </location>
</feature>
<dbReference type="PROSITE" id="PS50145">
    <property type="entry name" value="ZF_TRAF"/>
    <property type="match status" value="2"/>
</dbReference>
<keyword evidence="1 4" id="KW-0479">Metal-binding</keyword>
<protein>
    <recommendedName>
        <fullName evidence="8">RING-type domain-containing protein</fullName>
    </recommendedName>
</protein>
<gene>
    <name evidence="7" type="ORF">Cvel_3031.t1.CR1</name>
</gene>
<evidence type="ECO:0000313" key="7">
    <source>
        <dbReference type="EMBL" id="CUC09123.1"/>
    </source>
</evidence>
<dbReference type="GO" id="GO:0008270">
    <property type="term" value="F:zinc ion binding"/>
    <property type="evidence" value="ECO:0007669"/>
    <property type="project" value="UniProtKB-KW"/>
</dbReference>
<dbReference type="PANTHER" id="PTHR10131">
    <property type="entry name" value="TNF RECEPTOR ASSOCIATED FACTOR"/>
    <property type="match status" value="1"/>
</dbReference>
<proteinExistence type="predicted"/>
<feature type="zinc finger region" description="TRAF-type" evidence="4">
    <location>
        <begin position="70"/>
        <end position="131"/>
    </location>
</feature>
<evidence type="ECO:0000259" key="6">
    <source>
        <dbReference type="PROSITE" id="PS50145"/>
    </source>
</evidence>
<dbReference type="PROSITE" id="PS50089">
    <property type="entry name" value="ZF_RING_2"/>
    <property type="match status" value="1"/>
</dbReference>